<dbReference type="RefSeq" id="WP_093925506.1">
    <property type="nucleotide sequence ID" value="NZ_FOMW01000030.1"/>
</dbReference>
<organism evidence="5 6">
    <name type="scientific">Sulfitobacter brevis</name>
    <dbReference type="NCBI Taxonomy" id="74348"/>
    <lineage>
        <taxon>Bacteria</taxon>
        <taxon>Pseudomonadati</taxon>
        <taxon>Pseudomonadota</taxon>
        <taxon>Alphaproteobacteria</taxon>
        <taxon>Rhodobacterales</taxon>
        <taxon>Roseobacteraceae</taxon>
        <taxon>Sulfitobacter</taxon>
    </lineage>
</organism>
<dbReference type="OrthoDB" id="9778515at2"/>
<dbReference type="STRING" id="74348.SAMN04488523_1307"/>
<reference evidence="6" key="1">
    <citation type="submission" date="2016-10" db="EMBL/GenBank/DDBJ databases">
        <authorList>
            <person name="Varghese N."/>
            <person name="Submissions S."/>
        </authorList>
    </citation>
    <scope>NUCLEOTIDE SEQUENCE [LARGE SCALE GENOMIC DNA]</scope>
    <source>
        <strain evidence="6">DSM 11443</strain>
    </source>
</reference>
<dbReference type="Proteomes" id="UP000198977">
    <property type="component" value="Unassembled WGS sequence"/>
</dbReference>
<protein>
    <submittedName>
        <fullName evidence="5">Peptidase E</fullName>
    </submittedName>
</protein>
<dbReference type="SUPFAM" id="SSF52317">
    <property type="entry name" value="Class I glutamine amidotransferase-like"/>
    <property type="match status" value="1"/>
</dbReference>
<dbReference type="InterPro" id="IPR029062">
    <property type="entry name" value="Class_I_gatase-like"/>
</dbReference>
<dbReference type="Gene3D" id="3.40.50.880">
    <property type="match status" value="1"/>
</dbReference>
<comment type="similarity">
    <text evidence="1">Belongs to the peptidase S51 family.</text>
</comment>
<keyword evidence="4" id="KW-0720">Serine protease</keyword>
<evidence type="ECO:0000256" key="4">
    <source>
        <dbReference type="ARBA" id="ARBA00022825"/>
    </source>
</evidence>
<sequence length="230" mass="24502">MERSGAIVAIGGGGFTHQCDPVLDDFCLSLLPALPSIGFVGMASGDAPEKIERFYDRFRGHSETLSHLPHGASFAETSDWLAGKDMVYFGGGNSESLVRQLRERNLASLFQRANKQGLVLAGVSAGGICWFDWAFSDAGGNGYSVLKGLGLVASGACPHYREEPERRPAFETLITRDASLSGYAIDDGACVVAYAGQVKGYFSAREGSAAYLVSKSDTFGVRSKTLPQLT</sequence>
<dbReference type="GO" id="GO:0008236">
    <property type="term" value="F:serine-type peptidase activity"/>
    <property type="evidence" value="ECO:0007669"/>
    <property type="project" value="UniProtKB-KW"/>
</dbReference>
<gene>
    <name evidence="5" type="ORF">SAMN04488523_1307</name>
</gene>
<dbReference type="PANTHER" id="PTHR20842:SF0">
    <property type="entry name" value="ALPHA-ASPARTYL DIPEPTIDASE"/>
    <property type="match status" value="1"/>
</dbReference>
<proteinExistence type="inferred from homology"/>
<dbReference type="GO" id="GO:0006508">
    <property type="term" value="P:proteolysis"/>
    <property type="evidence" value="ECO:0007669"/>
    <property type="project" value="UniProtKB-KW"/>
</dbReference>
<evidence type="ECO:0000313" key="5">
    <source>
        <dbReference type="EMBL" id="SFF20844.1"/>
    </source>
</evidence>
<evidence type="ECO:0000256" key="2">
    <source>
        <dbReference type="ARBA" id="ARBA00022670"/>
    </source>
</evidence>
<evidence type="ECO:0000256" key="3">
    <source>
        <dbReference type="ARBA" id="ARBA00022801"/>
    </source>
</evidence>
<dbReference type="AlphaFoldDB" id="A0A1I2GSC7"/>
<dbReference type="InterPro" id="IPR005320">
    <property type="entry name" value="Peptidase_S51"/>
</dbReference>
<evidence type="ECO:0000313" key="6">
    <source>
        <dbReference type="Proteomes" id="UP000198977"/>
    </source>
</evidence>
<keyword evidence="6" id="KW-1185">Reference proteome</keyword>
<name>A0A1I2GSC7_9RHOB</name>
<keyword evidence="2" id="KW-0645">Protease</keyword>
<dbReference type="EMBL" id="FOMW01000030">
    <property type="protein sequence ID" value="SFF20844.1"/>
    <property type="molecule type" value="Genomic_DNA"/>
</dbReference>
<dbReference type="PANTHER" id="PTHR20842">
    <property type="entry name" value="PROTEASE S51 ALPHA-ASPARTYL DIPEPTIDASE"/>
    <property type="match status" value="1"/>
</dbReference>
<evidence type="ECO:0000256" key="1">
    <source>
        <dbReference type="ARBA" id="ARBA00006534"/>
    </source>
</evidence>
<keyword evidence="3" id="KW-0378">Hydrolase</keyword>
<accession>A0A1I2GSC7</accession>
<dbReference type="Pfam" id="PF03575">
    <property type="entry name" value="Peptidase_S51"/>
    <property type="match status" value="1"/>
</dbReference>